<dbReference type="InterPro" id="IPR039865">
    <property type="entry name" value="PPP2R3C"/>
</dbReference>
<dbReference type="InterPro" id="IPR018247">
    <property type="entry name" value="EF_Hand_1_Ca_BS"/>
</dbReference>
<dbReference type="EMBL" id="BNCP01000032">
    <property type="protein sequence ID" value="GIL85325.1"/>
    <property type="molecule type" value="Genomic_DNA"/>
</dbReference>
<reference evidence="4" key="1">
    <citation type="journal article" date="2021" name="Proc. Natl. Acad. Sci. U.S.A.">
        <title>Three genomes in the algal genus Volvox reveal the fate of a haploid sex-determining region after a transition to homothallism.</title>
        <authorList>
            <person name="Yamamoto K."/>
            <person name="Hamaji T."/>
            <person name="Kawai-Toyooka H."/>
            <person name="Matsuzaki R."/>
            <person name="Takahashi F."/>
            <person name="Nishimura Y."/>
            <person name="Kawachi M."/>
            <person name="Noguchi H."/>
            <person name="Minakuchi Y."/>
            <person name="Umen J.G."/>
            <person name="Toyoda A."/>
            <person name="Nozaki H."/>
        </authorList>
    </citation>
    <scope>NUCLEOTIDE SEQUENCE</scope>
    <source>
        <strain evidence="4">NIES-3786</strain>
    </source>
</reference>
<gene>
    <name evidence="4" type="ORF">Vretifemale_13805</name>
</gene>
<dbReference type="PROSITE" id="PS00018">
    <property type="entry name" value="EF_HAND_1"/>
    <property type="match status" value="1"/>
</dbReference>
<keyword evidence="5" id="KW-1185">Reference proteome</keyword>
<protein>
    <submittedName>
        <fullName evidence="4">Uncharacterized protein</fullName>
    </submittedName>
</protein>
<dbReference type="InterPro" id="IPR011992">
    <property type="entry name" value="EF-hand-dom_pair"/>
</dbReference>
<dbReference type="AlphaFoldDB" id="A0A8J4FQZ6"/>
<evidence type="ECO:0000313" key="5">
    <source>
        <dbReference type="Proteomes" id="UP000747110"/>
    </source>
</evidence>
<name>A0A8J4FQZ6_9CHLO</name>
<dbReference type="OrthoDB" id="448448at2759"/>
<keyword evidence="2" id="KW-0963">Cytoplasm</keyword>
<proteinExistence type="predicted"/>
<dbReference type="Proteomes" id="UP000747110">
    <property type="component" value="Unassembled WGS sequence"/>
</dbReference>
<dbReference type="GO" id="GO:0035303">
    <property type="term" value="P:regulation of dephosphorylation"/>
    <property type="evidence" value="ECO:0007669"/>
    <property type="project" value="InterPro"/>
</dbReference>
<evidence type="ECO:0000256" key="2">
    <source>
        <dbReference type="ARBA" id="ARBA00022490"/>
    </source>
</evidence>
<evidence type="ECO:0000256" key="3">
    <source>
        <dbReference type="ARBA" id="ARBA00022837"/>
    </source>
</evidence>
<dbReference type="PANTHER" id="PTHR12085">
    <property type="entry name" value="SERINE/THREONINE-PROTEIN PHOSPHATASE 2A REGULATORY SUBUNIT B'' SUBUNIT GAMMA"/>
    <property type="match status" value="1"/>
</dbReference>
<comment type="subcellular location">
    <subcellularLocation>
        <location evidence="1">Cytoplasm</location>
    </subcellularLocation>
</comment>
<dbReference type="Gene3D" id="1.10.238.10">
    <property type="entry name" value="EF-hand"/>
    <property type="match status" value="2"/>
</dbReference>
<dbReference type="GO" id="GO:0005737">
    <property type="term" value="C:cytoplasm"/>
    <property type="evidence" value="ECO:0007669"/>
    <property type="project" value="UniProtKB-SubCell"/>
</dbReference>
<evidence type="ECO:0000313" key="4">
    <source>
        <dbReference type="EMBL" id="GIL85325.1"/>
    </source>
</evidence>
<dbReference type="GO" id="GO:0030865">
    <property type="term" value="P:cortical cytoskeleton organization"/>
    <property type="evidence" value="ECO:0007669"/>
    <property type="project" value="TreeGrafter"/>
</dbReference>
<keyword evidence="3" id="KW-0106">Calcium</keyword>
<evidence type="ECO:0000256" key="1">
    <source>
        <dbReference type="ARBA" id="ARBA00004496"/>
    </source>
</evidence>
<dbReference type="GO" id="GO:0000226">
    <property type="term" value="P:microtubule cytoskeleton organization"/>
    <property type="evidence" value="ECO:0007669"/>
    <property type="project" value="TreeGrafter"/>
</dbReference>
<organism evidence="4 5">
    <name type="scientific">Volvox reticuliferus</name>
    <dbReference type="NCBI Taxonomy" id="1737510"/>
    <lineage>
        <taxon>Eukaryota</taxon>
        <taxon>Viridiplantae</taxon>
        <taxon>Chlorophyta</taxon>
        <taxon>core chlorophytes</taxon>
        <taxon>Chlorophyceae</taxon>
        <taxon>CS clade</taxon>
        <taxon>Chlamydomonadales</taxon>
        <taxon>Volvocaceae</taxon>
        <taxon>Volvox</taxon>
    </lineage>
</organism>
<dbReference type="PANTHER" id="PTHR12085:SF3">
    <property type="entry name" value="SERINE_THREONINE-PROTEIN PHOSPHATASE 2A REGULATORY SUBUNIT B'' SUBUNIT GAMMA"/>
    <property type="match status" value="1"/>
</dbReference>
<sequence length="308" mass="35396">MPFPSRPLGKALVKLPAGNSAAFRRGAAEHLVPDEGDGCGNQWRGANQLRRLFAAQVLSRCRECFGPQIEPYFKAPVFLKFERDDNGCISANQFLNYLNLRTTMHQNRLELSAFDIDNTGSLTTDQLEEYVKSLVSQVPALSDMQPDFLDHYGRIAVRKLLFFHGKNGCIRIRDLVNSIVLQELNELKNTQMQEHQLISNWFSIQSTQRVYKTFLALDEDMNGLLSRIEFTAISNGTMSPLFISRIFEEHVMRMRVVQGRTVHRDEMDLLAFTDFVLAWDHRSHPAAIKYFFDIFDLKKQASFCKHAK</sequence>
<accession>A0A8J4FQZ6</accession>
<comment type="caution">
    <text evidence="4">The sequence shown here is derived from an EMBL/GenBank/DDBJ whole genome shotgun (WGS) entry which is preliminary data.</text>
</comment>
<dbReference type="GO" id="GO:0005819">
    <property type="term" value="C:spindle"/>
    <property type="evidence" value="ECO:0007669"/>
    <property type="project" value="TreeGrafter"/>
</dbReference>
<dbReference type="SUPFAM" id="SSF47473">
    <property type="entry name" value="EF-hand"/>
    <property type="match status" value="1"/>
</dbReference>